<evidence type="ECO:0000259" key="25">
    <source>
        <dbReference type="PROSITE" id="PS50106"/>
    </source>
</evidence>
<feature type="compositionally biased region" description="Low complexity" evidence="22">
    <location>
        <begin position="265"/>
        <end position="283"/>
    </location>
</feature>
<evidence type="ECO:0000256" key="15">
    <source>
        <dbReference type="ARBA" id="ARBA00023038"/>
    </source>
</evidence>
<dbReference type="GO" id="GO:0005819">
    <property type="term" value="C:spindle"/>
    <property type="evidence" value="ECO:0007669"/>
    <property type="project" value="UniProtKB-SubCell"/>
</dbReference>
<keyword evidence="14 21" id="KW-0067">ATP-binding</keyword>
<dbReference type="GO" id="GO:0004674">
    <property type="term" value="F:protein serine/threonine kinase activity"/>
    <property type="evidence" value="ECO:0007669"/>
    <property type="project" value="UniProtKB-KW"/>
</dbReference>
<keyword evidence="10" id="KW-0677">Repeat</keyword>
<evidence type="ECO:0000256" key="22">
    <source>
        <dbReference type="SAM" id="MobiDB-lite"/>
    </source>
</evidence>
<keyword evidence="8" id="KW-0808">Transferase</keyword>
<keyword evidence="13 20" id="KW-0862">Zinc</keyword>
<dbReference type="PROSITE" id="PS50011">
    <property type="entry name" value="PROTEIN_KINASE_DOM"/>
    <property type="match status" value="1"/>
</dbReference>
<dbReference type="GO" id="GO:0005524">
    <property type="term" value="F:ATP binding"/>
    <property type="evidence" value="ECO:0007669"/>
    <property type="project" value="UniProtKB-UniRule"/>
</dbReference>
<dbReference type="InterPro" id="IPR036034">
    <property type="entry name" value="PDZ_sf"/>
</dbReference>
<dbReference type="PROSITE" id="PS50023">
    <property type="entry name" value="LIM_DOMAIN_2"/>
    <property type="match status" value="1"/>
</dbReference>
<evidence type="ECO:0000256" key="8">
    <source>
        <dbReference type="ARBA" id="ARBA00022679"/>
    </source>
</evidence>
<name>A0A212D7Y5_CEREH</name>
<dbReference type="EMBL" id="MKHE01000005">
    <property type="protein sequence ID" value="OWK14214.1"/>
    <property type="molecule type" value="Genomic_DNA"/>
</dbReference>
<dbReference type="GO" id="GO:0046872">
    <property type="term" value="F:metal ion binding"/>
    <property type="evidence" value="ECO:0007669"/>
    <property type="project" value="UniProtKB-KW"/>
</dbReference>
<dbReference type="InterPro" id="IPR001781">
    <property type="entry name" value="Znf_LIM"/>
</dbReference>
<accession>A0A212D7Y5</accession>
<dbReference type="Gene3D" id="2.30.42.10">
    <property type="match status" value="1"/>
</dbReference>
<dbReference type="AlphaFoldDB" id="A0A212D7Y5"/>
<dbReference type="InterPro" id="IPR050940">
    <property type="entry name" value="Actin_reg-Ser/Thr_kinase"/>
</dbReference>
<feature type="domain" description="PDZ" evidence="25">
    <location>
        <begin position="131"/>
        <end position="218"/>
    </location>
</feature>
<comment type="catalytic activity">
    <reaction evidence="18">
        <text>L-threonyl-[protein] + ATP = O-phospho-L-threonyl-[protein] + ADP + H(+)</text>
        <dbReference type="Rhea" id="RHEA:46608"/>
        <dbReference type="Rhea" id="RHEA-COMP:11060"/>
        <dbReference type="Rhea" id="RHEA-COMP:11605"/>
        <dbReference type="ChEBI" id="CHEBI:15378"/>
        <dbReference type="ChEBI" id="CHEBI:30013"/>
        <dbReference type="ChEBI" id="CHEBI:30616"/>
        <dbReference type="ChEBI" id="CHEBI:61977"/>
        <dbReference type="ChEBI" id="CHEBI:456216"/>
        <dbReference type="EC" id="2.7.11.1"/>
    </reaction>
    <physiologicalReaction direction="left-to-right" evidence="18">
        <dbReference type="Rhea" id="RHEA:46609"/>
    </physiologicalReaction>
</comment>
<evidence type="ECO:0000256" key="18">
    <source>
        <dbReference type="ARBA" id="ARBA00048659"/>
    </source>
</evidence>
<evidence type="ECO:0000256" key="12">
    <source>
        <dbReference type="ARBA" id="ARBA00022777"/>
    </source>
</evidence>
<dbReference type="Proteomes" id="UP000242450">
    <property type="component" value="Chromosome 5"/>
</dbReference>
<evidence type="ECO:0000256" key="4">
    <source>
        <dbReference type="ARBA" id="ARBA00012513"/>
    </source>
</evidence>
<dbReference type="GO" id="GO:0030036">
    <property type="term" value="P:actin cytoskeleton organization"/>
    <property type="evidence" value="ECO:0007669"/>
    <property type="project" value="TreeGrafter"/>
</dbReference>
<dbReference type="GO" id="GO:0005634">
    <property type="term" value="C:nucleus"/>
    <property type="evidence" value="ECO:0007669"/>
    <property type="project" value="TreeGrafter"/>
</dbReference>
<dbReference type="PROSITE" id="PS00478">
    <property type="entry name" value="LIM_DOMAIN_1"/>
    <property type="match status" value="1"/>
</dbReference>
<evidence type="ECO:0000256" key="16">
    <source>
        <dbReference type="ARBA" id="ARBA00023212"/>
    </source>
</evidence>
<dbReference type="InterPro" id="IPR017441">
    <property type="entry name" value="Protein_kinase_ATP_BS"/>
</dbReference>
<evidence type="ECO:0000256" key="7">
    <source>
        <dbReference type="ARBA" id="ARBA00022553"/>
    </source>
</evidence>
<protein>
    <recommendedName>
        <fullName evidence="17">LIM domain kinase 2</fullName>
        <ecNumber evidence="4">2.7.11.1</ecNumber>
    </recommendedName>
</protein>
<keyword evidence="9 20" id="KW-0479">Metal-binding</keyword>
<dbReference type="PROSITE" id="PS00107">
    <property type="entry name" value="PROTEIN_KINASE_ATP"/>
    <property type="match status" value="1"/>
</dbReference>
<reference evidence="26 27" key="1">
    <citation type="journal article" date="2018" name="Mol. Genet. Genomics">
        <title>The red deer Cervus elaphus genome CerEla1.0: sequencing, annotating, genes, and chromosomes.</title>
        <authorList>
            <person name="Bana N.A."/>
            <person name="Nyiri A."/>
            <person name="Nagy J."/>
            <person name="Frank K."/>
            <person name="Nagy T."/>
            <person name="Steger V."/>
            <person name="Schiller M."/>
            <person name="Lakatos P."/>
            <person name="Sugar L."/>
            <person name="Horn P."/>
            <person name="Barta E."/>
            <person name="Orosz L."/>
        </authorList>
    </citation>
    <scope>NUCLEOTIDE SEQUENCE [LARGE SCALE GENOMIC DNA]</scope>
    <source>
        <strain evidence="26">Hungarian</strain>
    </source>
</reference>
<evidence type="ECO:0000256" key="1">
    <source>
        <dbReference type="ARBA" id="ARBA00004186"/>
    </source>
</evidence>
<comment type="similarity">
    <text evidence="3">Belongs to the protein kinase superfamily. TKL Ser/Thr protein kinase family.</text>
</comment>
<dbReference type="CDD" id="cd09465">
    <property type="entry name" value="LIM2_LIMK2"/>
    <property type="match status" value="1"/>
</dbReference>
<dbReference type="Pfam" id="PF00412">
    <property type="entry name" value="LIM"/>
    <property type="match status" value="2"/>
</dbReference>
<comment type="catalytic activity">
    <reaction evidence="19">
        <text>L-seryl-[protein] + ATP = O-phospho-L-seryl-[protein] + ADP + H(+)</text>
        <dbReference type="Rhea" id="RHEA:17989"/>
        <dbReference type="Rhea" id="RHEA-COMP:9863"/>
        <dbReference type="Rhea" id="RHEA-COMP:11604"/>
        <dbReference type="ChEBI" id="CHEBI:15378"/>
        <dbReference type="ChEBI" id="CHEBI:29999"/>
        <dbReference type="ChEBI" id="CHEBI:30616"/>
        <dbReference type="ChEBI" id="CHEBI:83421"/>
        <dbReference type="ChEBI" id="CHEBI:456216"/>
        <dbReference type="EC" id="2.7.11.1"/>
    </reaction>
    <physiologicalReaction direction="left-to-right" evidence="19">
        <dbReference type="Rhea" id="RHEA:17990"/>
    </physiologicalReaction>
</comment>
<sequence>MGSYLSVQAYFTSRDPFRCSECQDSLTNWYYEKDGKLYCHKDYWGKFGEFCHGCSLLMTGPVMVAGEYKYHPECFACMSCKVIIEDGDAYALVQHATLYCGKCHNEVVLAPMFERLSTESVQDQLPYSVTHISMPATTEGRRGFSVSVESACSNYATTVQVKEVNRMHISPDNRNAIHPGDRILEINGAPVRTLRVEEVEEAISQTSQTLQLLIEHDPVSQRLDQLRLDARLSPRAQNDRHANTLSPLDTKENLEGTLRRRSLRRSNSISKSPGPSSPKEPLLLSRDISRSESLRCSSSCSQQIFRPCDLIHGEVLGKGFFGQAIKVTHKATGKVMVMKELIRCDEETQKTFLTEVKVMRSLDHPNVLKFIGVLYKDKKLNLLTEYIEGGTLKDFLRSADPFPWQQKVRFAKGIASGMAYLHSMCIIHRDLNSHNCLIKLDKTVVVADFGLSRLIVEERKKPPVEKATAKKRTLRKSDRKKRYTVVGNPYWMAPEMLNGKSYDETVDVFSFGIVLCEIIGQVYADPDCLPRTLDFGLNVKLFWEKFVPTDCPPAFFPLAAICCRLEPESRPAFSKLEDCFEALSLYLGELGIPLPAELEELDHTPWPNPLPGGIPQPALPPLRPSLLRAGPARPHGDRQLIQKQDWPSSYVPGGKQAQHRETSPRVLEPGYCLRSLLLVTTREPPGSGFPEALADTNQHTLDLLGRLPGAPPAALTPLVPPVQEDFSWSVAESAALRGREATAVLPGPGASRPPLGNVEGVGCKASPGRFVVGPARSQEQGWLLFASWAPGPHRGGASTVFSH</sequence>
<dbReference type="FunFam" id="2.10.110.10:FF:000038">
    <property type="entry name" value="LIM domain kinase 2"/>
    <property type="match status" value="1"/>
</dbReference>
<dbReference type="SUPFAM" id="SSF50156">
    <property type="entry name" value="PDZ domain-like"/>
    <property type="match status" value="1"/>
</dbReference>
<dbReference type="InterPro" id="IPR001478">
    <property type="entry name" value="PDZ"/>
</dbReference>
<dbReference type="OrthoDB" id="20134at2759"/>
<dbReference type="EC" id="2.7.11.1" evidence="4"/>
<keyword evidence="12" id="KW-0418">Kinase</keyword>
<feature type="compositionally biased region" description="Basic and acidic residues" evidence="22">
    <location>
        <begin position="231"/>
        <end position="242"/>
    </location>
</feature>
<dbReference type="FunFam" id="3.30.200.20:FF:000038">
    <property type="entry name" value="LIM domain kinase 2"/>
    <property type="match status" value="1"/>
</dbReference>
<evidence type="ECO:0000256" key="11">
    <source>
        <dbReference type="ARBA" id="ARBA00022741"/>
    </source>
</evidence>
<evidence type="ECO:0000313" key="26">
    <source>
        <dbReference type="EMBL" id="OWK14214.1"/>
    </source>
</evidence>
<dbReference type="InterPro" id="IPR000719">
    <property type="entry name" value="Prot_kinase_dom"/>
</dbReference>
<dbReference type="PANTHER" id="PTHR46485:SF1">
    <property type="entry name" value="LIM DOMAIN KINASE 2"/>
    <property type="match status" value="1"/>
</dbReference>
<feature type="compositionally biased region" description="Basic and acidic residues" evidence="22">
    <location>
        <begin position="249"/>
        <end position="258"/>
    </location>
</feature>
<dbReference type="FunFam" id="1.10.510.10:FF:000197">
    <property type="entry name" value="LIM domain kinase 2 isoform X1"/>
    <property type="match status" value="1"/>
</dbReference>
<comment type="caution">
    <text evidence="26">The sequence shown here is derived from an EMBL/GenBank/DDBJ whole genome shotgun (WGS) entry which is preliminary data.</text>
</comment>
<evidence type="ECO:0000259" key="24">
    <source>
        <dbReference type="PROSITE" id="PS50023"/>
    </source>
</evidence>
<dbReference type="InterPro" id="IPR001245">
    <property type="entry name" value="Ser-Thr/Tyr_kinase_cat_dom"/>
</dbReference>
<dbReference type="SMART" id="SM00132">
    <property type="entry name" value="LIM"/>
    <property type="match status" value="2"/>
</dbReference>
<evidence type="ECO:0000256" key="9">
    <source>
        <dbReference type="ARBA" id="ARBA00022723"/>
    </source>
</evidence>
<evidence type="ECO:0000256" key="14">
    <source>
        <dbReference type="ARBA" id="ARBA00022840"/>
    </source>
</evidence>
<evidence type="ECO:0000313" key="27">
    <source>
        <dbReference type="Proteomes" id="UP000242450"/>
    </source>
</evidence>
<evidence type="ECO:0000256" key="13">
    <source>
        <dbReference type="ARBA" id="ARBA00022833"/>
    </source>
</evidence>
<dbReference type="FunFam" id="2.10.110.10:FF:000096">
    <property type="entry name" value="LIM domain kinase 2 isoform X2"/>
    <property type="match status" value="1"/>
</dbReference>
<feature type="domain" description="LIM zinc-binding" evidence="24">
    <location>
        <begin position="49"/>
        <end position="110"/>
    </location>
</feature>
<dbReference type="InterPro" id="IPR011009">
    <property type="entry name" value="Kinase-like_dom_sf"/>
</dbReference>
<feature type="region of interest" description="Disordered" evidence="22">
    <location>
        <begin position="625"/>
        <end position="664"/>
    </location>
</feature>
<evidence type="ECO:0000256" key="3">
    <source>
        <dbReference type="ARBA" id="ARBA00005843"/>
    </source>
</evidence>
<evidence type="ECO:0000256" key="10">
    <source>
        <dbReference type="ARBA" id="ARBA00022737"/>
    </source>
</evidence>
<dbReference type="GO" id="GO:0005813">
    <property type="term" value="C:centrosome"/>
    <property type="evidence" value="ECO:0007669"/>
    <property type="project" value="UniProtKB-SubCell"/>
</dbReference>
<evidence type="ECO:0000256" key="5">
    <source>
        <dbReference type="ARBA" id="ARBA00022490"/>
    </source>
</evidence>
<dbReference type="SUPFAM" id="SSF57716">
    <property type="entry name" value="Glucocorticoid receptor-like (DNA-binding domain)"/>
    <property type="match status" value="2"/>
</dbReference>
<dbReference type="GO" id="GO:0005737">
    <property type="term" value="C:cytoplasm"/>
    <property type="evidence" value="ECO:0007669"/>
    <property type="project" value="TreeGrafter"/>
</dbReference>
<evidence type="ECO:0000259" key="23">
    <source>
        <dbReference type="PROSITE" id="PS50011"/>
    </source>
</evidence>
<comment type="subcellular location">
    <subcellularLocation>
        <location evidence="2">Cytoplasm</location>
        <location evidence="2">Cytoskeleton</location>
        <location evidence="2">Microtubule organizing center</location>
        <location evidence="2">Centrosome</location>
    </subcellularLocation>
    <subcellularLocation>
        <location evidence="1">Cytoplasm</location>
        <location evidence="1">Cytoskeleton</location>
        <location evidence="1">Spindle</location>
    </subcellularLocation>
</comment>
<feature type="region of interest" description="Disordered" evidence="22">
    <location>
        <begin position="231"/>
        <end position="283"/>
    </location>
</feature>
<dbReference type="PROSITE" id="PS50106">
    <property type="entry name" value="PDZ"/>
    <property type="match status" value="1"/>
</dbReference>
<dbReference type="Gene3D" id="1.10.510.10">
    <property type="entry name" value="Transferase(Phosphotransferase) domain 1"/>
    <property type="match status" value="1"/>
</dbReference>
<keyword evidence="7" id="KW-0597">Phosphoprotein</keyword>
<keyword evidence="16" id="KW-0206">Cytoskeleton</keyword>
<feature type="domain" description="Protein kinase" evidence="23">
    <location>
        <begin position="310"/>
        <end position="587"/>
    </location>
</feature>
<organism evidence="26 27">
    <name type="scientific">Cervus elaphus hippelaphus</name>
    <name type="common">European red deer</name>
    <dbReference type="NCBI Taxonomy" id="46360"/>
    <lineage>
        <taxon>Eukaryota</taxon>
        <taxon>Metazoa</taxon>
        <taxon>Chordata</taxon>
        <taxon>Craniata</taxon>
        <taxon>Vertebrata</taxon>
        <taxon>Euteleostomi</taxon>
        <taxon>Mammalia</taxon>
        <taxon>Eutheria</taxon>
        <taxon>Laurasiatheria</taxon>
        <taxon>Artiodactyla</taxon>
        <taxon>Ruminantia</taxon>
        <taxon>Pecora</taxon>
        <taxon>Cervidae</taxon>
        <taxon>Cervinae</taxon>
        <taxon>Cervus</taxon>
    </lineage>
</organism>
<dbReference type="CDD" id="cd14222">
    <property type="entry name" value="STKc_LIMK2"/>
    <property type="match status" value="1"/>
</dbReference>
<proteinExistence type="inferred from homology"/>
<dbReference type="CDD" id="cd06754">
    <property type="entry name" value="PDZ_LIMK-like"/>
    <property type="match status" value="1"/>
</dbReference>
<dbReference type="Pfam" id="PF07714">
    <property type="entry name" value="PK_Tyr_Ser-Thr"/>
    <property type="match status" value="1"/>
</dbReference>
<keyword evidence="27" id="KW-1185">Reference proteome</keyword>
<dbReference type="Pfam" id="PF00595">
    <property type="entry name" value="PDZ"/>
    <property type="match status" value="1"/>
</dbReference>
<keyword evidence="6" id="KW-0723">Serine/threonine-protein kinase</keyword>
<keyword evidence="15 20" id="KW-0440">LIM domain</keyword>
<evidence type="ECO:0000256" key="2">
    <source>
        <dbReference type="ARBA" id="ARBA00004300"/>
    </source>
</evidence>
<dbReference type="Gene3D" id="3.30.200.20">
    <property type="entry name" value="Phosphorylase Kinase, domain 1"/>
    <property type="match status" value="1"/>
</dbReference>
<dbReference type="FunFam" id="2.30.42.10:FF:000082">
    <property type="entry name" value="LIM domain kinase 2 isoform X2"/>
    <property type="match status" value="1"/>
</dbReference>
<evidence type="ECO:0000256" key="21">
    <source>
        <dbReference type="PROSITE-ProRule" id="PRU10141"/>
    </source>
</evidence>
<keyword evidence="5" id="KW-0963">Cytoplasm</keyword>
<keyword evidence="11 21" id="KW-0547">Nucleotide-binding</keyword>
<evidence type="ECO:0000256" key="19">
    <source>
        <dbReference type="ARBA" id="ARBA00048977"/>
    </source>
</evidence>
<dbReference type="SMART" id="SM00228">
    <property type="entry name" value="PDZ"/>
    <property type="match status" value="1"/>
</dbReference>
<dbReference type="Gene3D" id="2.10.110.10">
    <property type="entry name" value="Cysteine Rich Protein"/>
    <property type="match status" value="2"/>
</dbReference>
<feature type="binding site" evidence="21">
    <location>
        <position position="339"/>
    </location>
    <ligand>
        <name>ATP</name>
        <dbReference type="ChEBI" id="CHEBI:30616"/>
    </ligand>
</feature>
<evidence type="ECO:0000256" key="20">
    <source>
        <dbReference type="PROSITE-ProRule" id="PRU00125"/>
    </source>
</evidence>
<dbReference type="PANTHER" id="PTHR46485">
    <property type="entry name" value="LIM DOMAIN KINASE 1"/>
    <property type="match status" value="1"/>
</dbReference>
<dbReference type="SUPFAM" id="SSF56112">
    <property type="entry name" value="Protein kinase-like (PK-like)"/>
    <property type="match status" value="1"/>
</dbReference>
<evidence type="ECO:0000256" key="17">
    <source>
        <dbReference type="ARBA" id="ARBA00040666"/>
    </source>
</evidence>
<gene>
    <name evidence="26" type="ORF">Celaphus_00000111</name>
</gene>
<evidence type="ECO:0000256" key="6">
    <source>
        <dbReference type="ARBA" id="ARBA00022527"/>
    </source>
</evidence>